<evidence type="ECO:0000256" key="1">
    <source>
        <dbReference type="SAM" id="MobiDB-lite"/>
    </source>
</evidence>
<dbReference type="EMBL" id="KE651168">
    <property type="protein sequence ID" value="EEB09260.1"/>
    <property type="molecule type" value="Genomic_DNA"/>
</dbReference>
<dbReference type="PROSITE" id="PS50172">
    <property type="entry name" value="BRCT"/>
    <property type="match status" value="1"/>
</dbReference>
<evidence type="ECO:0000313" key="4">
    <source>
        <dbReference type="JaponicusDB" id="SJAG_04456"/>
    </source>
</evidence>
<dbReference type="HOGENOM" id="CLU_918772_0_0_1"/>
<name>B6K6V6_SCHJY</name>
<keyword evidence="5" id="KW-1185">Reference proteome</keyword>
<evidence type="ECO:0000259" key="2">
    <source>
        <dbReference type="PROSITE" id="PS50172"/>
    </source>
</evidence>
<dbReference type="SUPFAM" id="SSF52113">
    <property type="entry name" value="BRCT domain"/>
    <property type="match status" value="1"/>
</dbReference>
<proteinExistence type="predicted"/>
<reference evidence="3 5" key="1">
    <citation type="journal article" date="2011" name="Science">
        <title>Comparative functional genomics of the fission yeasts.</title>
        <authorList>
            <person name="Rhind N."/>
            <person name="Chen Z."/>
            <person name="Yassour M."/>
            <person name="Thompson D.A."/>
            <person name="Haas B.J."/>
            <person name="Habib N."/>
            <person name="Wapinski I."/>
            <person name="Roy S."/>
            <person name="Lin M.F."/>
            <person name="Heiman D.I."/>
            <person name="Young S.K."/>
            <person name="Furuya K."/>
            <person name="Guo Y."/>
            <person name="Pidoux A."/>
            <person name="Chen H.M."/>
            <person name="Robbertse B."/>
            <person name="Goldberg J.M."/>
            <person name="Aoki K."/>
            <person name="Bayne E.H."/>
            <person name="Berlin A.M."/>
            <person name="Desjardins C.A."/>
            <person name="Dobbs E."/>
            <person name="Dukaj L."/>
            <person name="Fan L."/>
            <person name="FitzGerald M.G."/>
            <person name="French C."/>
            <person name="Gujja S."/>
            <person name="Hansen K."/>
            <person name="Keifenheim D."/>
            <person name="Levin J.Z."/>
            <person name="Mosher R.A."/>
            <person name="Mueller C.A."/>
            <person name="Pfiffner J."/>
            <person name="Priest M."/>
            <person name="Russ C."/>
            <person name="Smialowska A."/>
            <person name="Swoboda P."/>
            <person name="Sykes S.M."/>
            <person name="Vaughn M."/>
            <person name="Vengrova S."/>
            <person name="Yoder R."/>
            <person name="Zeng Q."/>
            <person name="Allshire R."/>
            <person name="Baulcombe D."/>
            <person name="Birren B.W."/>
            <person name="Brown W."/>
            <person name="Ekwall K."/>
            <person name="Kellis M."/>
            <person name="Leatherwood J."/>
            <person name="Levin H."/>
            <person name="Margalit H."/>
            <person name="Martienssen R."/>
            <person name="Nieduszynski C.A."/>
            <person name="Spatafora J.W."/>
            <person name="Friedman N."/>
            <person name="Dalgaard J.Z."/>
            <person name="Baumann P."/>
            <person name="Niki H."/>
            <person name="Regev A."/>
            <person name="Nusbaum C."/>
        </authorList>
    </citation>
    <scope>NUCLEOTIDE SEQUENCE [LARGE SCALE GENOMIC DNA]</scope>
    <source>
        <strain evidence="5">yFS275 / FY16936</strain>
    </source>
</reference>
<accession>B6K6V6</accession>
<evidence type="ECO:0000313" key="5">
    <source>
        <dbReference type="Proteomes" id="UP000001744"/>
    </source>
</evidence>
<evidence type="ECO:0000313" key="3">
    <source>
        <dbReference type="EMBL" id="EEB09260.1"/>
    </source>
</evidence>
<gene>
    <name evidence="4" type="primary">mug176</name>
    <name evidence="3" type="ORF">SJAG_04456</name>
</gene>
<dbReference type="InterPro" id="IPR036420">
    <property type="entry name" value="BRCT_dom_sf"/>
</dbReference>
<dbReference type="Proteomes" id="UP000001744">
    <property type="component" value="Unassembled WGS sequence"/>
</dbReference>
<dbReference type="JaponicusDB" id="SJAG_04456">
    <property type="gene designation" value="mug176"/>
</dbReference>
<dbReference type="RefSeq" id="XP_002175553.1">
    <property type="nucleotide sequence ID" value="XM_002175517.1"/>
</dbReference>
<feature type="compositionally biased region" description="Polar residues" evidence="1">
    <location>
        <begin position="53"/>
        <end position="68"/>
    </location>
</feature>
<feature type="compositionally biased region" description="Polar residues" evidence="1">
    <location>
        <begin position="25"/>
        <end position="36"/>
    </location>
</feature>
<feature type="compositionally biased region" description="Basic residues" evidence="1">
    <location>
        <begin position="37"/>
        <end position="52"/>
    </location>
</feature>
<feature type="region of interest" description="Disordered" evidence="1">
    <location>
        <begin position="25"/>
        <end position="76"/>
    </location>
</feature>
<sequence>MSRSVKPSSPSVKTNKVYKLAVSVSPVQSSIASTSAKPRKPGRCSRRTHSRSLSHPSSVFTPTSSNDSVDGFEEGSPSSILARCQYPESTNSPPHDQVFCDDEQAYDNDPNDYWVRTVSASTLSHFFGSLGISSAAPLHDVCVFIDLLGPPHRINKLSDALDQLGANVVTSLSRASFSQLTHVVLDQMAQHDWQRIQASNKHLLFIDPAWVDACRRSKRKVSELPYIFDIHAAFGSSRTKSRHSTSALDAVPNLSPQKNLSPKTPTRPSKFELRRLEHARRKSESFKPSVGSPLKHQLVFEAD</sequence>
<dbReference type="GeneID" id="7051817"/>
<dbReference type="InterPro" id="IPR001357">
    <property type="entry name" value="BRCT_dom"/>
</dbReference>
<dbReference type="AlphaFoldDB" id="B6K6V6"/>
<organism evidence="3 5">
    <name type="scientific">Schizosaccharomyces japonicus (strain yFS275 / FY16936)</name>
    <name type="common">Fission yeast</name>
    <dbReference type="NCBI Taxonomy" id="402676"/>
    <lineage>
        <taxon>Eukaryota</taxon>
        <taxon>Fungi</taxon>
        <taxon>Dikarya</taxon>
        <taxon>Ascomycota</taxon>
        <taxon>Taphrinomycotina</taxon>
        <taxon>Schizosaccharomycetes</taxon>
        <taxon>Schizosaccharomycetales</taxon>
        <taxon>Schizosaccharomycetaceae</taxon>
        <taxon>Schizosaccharomyces</taxon>
    </lineage>
</organism>
<feature type="compositionally biased region" description="Polar residues" evidence="1">
    <location>
        <begin position="254"/>
        <end position="267"/>
    </location>
</feature>
<dbReference type="Gene3D" id="3.40.50.10190">
    <property type="entry name" value="BRCT domain"/>
    <property type="match status" value="1"/>
</dbReference>
<protein>
    <submittedName>
        <fullName evidence="3">BRCT domain-containing protein</fullName>
    </submittedName>
</protein>
<feature type="domain" description="BRCT" evidence="2">
    <location>
        <begin position="133"/>
        <end position="228"/>
    </location>
</feature>
<dbReference type="VEuPathDB" id="FungiDB:SJAG_04456"/>
<feature type="region of interest" description="Disordered" evidence="1">
    <location>
        <begin position="244"/>
        <end position="291"/>
    </location>
</feature>